<reference evidence="2" key="1">
    <citation type="submission" date="2023-04" db="EMBL/GenBank/DDBJ databases">
        <authorList>
            <person name="Vijverberg K."/>
            <person name="Xiong W."/>
            <person name="Schranz E."/>
        </authorList>
    </citation>
    <scope>NUCLEOTIDE SEQUENCE</scope>
</reference>
<evidence type="ECO:0000313" key="3">
    <source>
        <dbReference type="Proteomes" id="UP001177003"/>
    </source>
</evidence>
<feature type="compositionally biased region" description="Polar residues" evidence="1">
    <location>
        <begin position="178"/>
        <end position="189"/>
    </location>
</feature>
<dbReference type="EMBL" id="OX465085">
    <property type="protein sequence ID" value="CAI9303979.1"/>
    <property type="molecule type" value="Genomic_DNA"/>
</dbReference>
<dbReference type="Proteomes" id="UP001177003">
    <property type="component" value="Chromosome 9"/>
</dbReference>
<sequence>MGRRSRRTQNFYDHLPKLFGCNLTLCKYLGNITIVRRNWEDIILVEVGVSVIWRAHWIMAQMFIVLRSRFHWRWPGVVTISESFDIIESNDASLRPRKARRTVSVARLLGDNGGILKGQFSMLGQKEIVVVPSSPRASPSRIVGSSLVIPDFSSMHGGASGSPEDSCQRRKPSMIDGTRNSSHSLSFEG</sequence>
<gene>
    <name evidence="2" type="ORF">LSALG_LOCUS42389</name>
</gene>
<evidence type="ECO:0000256" key="1">
    <source>
        <dbReference type="SAM" id="MobiDB-lite"/>
    </source>
</evidence>
<evidence type="ECO:0000313" key="2">
    <source>
        <dbReference type="EMBL" id="CAI9303979.1"/>
    </source>
</evidence>
<dbReference type="AlphaFoldDB" id="A0AA36A4V7"/>
<proteinExistence type="predicted"/>
<protein>
    <submittedName>
        <fullName evidence="2">Uncharacterized protein</fullName>
    </submittedName>
</protein>
<name>A0AA36A4V7_LACSI</name>
<accession>A0AA36A4V7</accession>
<organism evidence="2 3">
    <name type="scientific">Lactuca saligna</name>
    <name type="common">Willowleaf lettuce</name>
    <dbReference type="NCBI Taxonomy" id="75948"/>
    <lineage>
        <taxon>Eukaryota</taxon>
        <taxon>Viridiplantae</taxon>
        <taxon>Streptophyta</taxon>
        <taxon>Embryophyta</taxon>
        <taxon>Tracheophyta</taxon>
        <taxon>Spermatophyta</taxon>
        <taxon>Magnoliopsida</taxon>
        <taxon>eudicotyledons</taxon>
        <taxon>Gunneridae</taxon>
        <taxon>Pentapetalae</taxon>
        <taxon>asterids</taxon>
        <taxon>campanulids</taxon>
        <taxon>Asterales</taxon>
        <taxon>Asteraceae</taxon>
        <taxon>Cichorioideae</taxon>
        <taxon>Cichorieae</taxon>
        <taxon>Lactucinae</taxon>
        <taxon>Lactuca</taxon>
    </lineage>
</organism>
<keyword evidence="3" id="KW-1185">Reference proteome</keyword>
<feature type="region of interest" description="Disordered" evidence="1">
    <location>
        <begin position="154"/>
        <end position="189"/>
    </location>
</feature>